<evidence type="ECO:0000313" key="11">
    <source>
        <dbReference type="EMBL" id="KFN04513.1"/>
    </source>
</evidence>
<evidence type="ECO:0000256" key="9">
    <source>
        <dbReference type="SAM" id="Phobius"/>
    </source>
</evidence>
<keyword evidence="14" id="KW-1185">Reference proteome</keyword>
<dbReference type="InterPro" id="IPR005467">
    <property type="entry name" value="His_kinase_dom"/>
</dbReference>
<organism evidence="11 13">
    <name type="scientific">Bacillus clarus</name>
    <dbReference type="NCBI Taxonomy" id="2338372"/>
    <lineage>
        <taxon>Bacteria</taxon>
        <taxon>Bacillati</taxon>
        <taxon>Bacillota</taxon>
        <taxon>Bacilli</taxon>
        <taxon>Bacillales</taxon>
        <taxon>Bacillaceae</taxon>
        <taxon>Bacillus</taxon>
        <taxon>Bacillus cereus group</taxon>
    </lineage>
</organism>
<dbReference type="EC" id="2.7.13.3" evidence="2"/>
<feature type="transmembrane region" description="Helical" evidence="9">
    <location>
        <begin position="79"/>
        <end position="96"/>
    </location>
</feature>
<evidence type="ECO:0000256" key="2">
    <source>
        <dbReference type="ARBA" id="ARBA00012438"/>
    </source>
</evidence>
<dbReference type="GO" id="GO:0000155">
    <property type="term" value="F:phosphorelay sensor kinase activity"/>
    <property type="evidence" value="ECO:0007669"/>
    <property type="project" value="InterPro"/>
</dbReference>
<evidence type="ECO:0000256" key="3">
    <source>
        <dbReference type="ARBA" id="ARBA00022553"/>
    </source>
</evidence>
<dbReference type="Proteomes" id="UP000029389">
    <property type="component" value="Unassembled WGS sequence"/>
</dbReference>
<feature type="transmembrane region" description="Helical" evidence="9">
    <location>
        <begin position="132"/>
        <end position="148"/>
    </location>
</feature>
<reference evidence="11 13" key="1">
    <citation type="submission" date="2014-04" db="EMBL/GenBank/DDBJ databases">
        <authorList>
            <person name="Bishop-Lilly K.A."/>
            <person name="Broomall S.M."/>
            <person name="Chain P.S."/>
            <person name="Chertkov O."/>
            <person name="Coyne S.R."/>
            <person name="Daligault H.E."/>
            <person name="Davenport K.W."/>
            <person name="Erkkila T."/>
            <person name="Frey K.G."/>
            <person name="Gibbons H.S."/>
            <person name="Gu W."/>
            <person name="Jaissle J."/>
            <person name="Johnson S.L."/>
            <person name="Koroleva G.I."/>
            <person name="Ladner J.T."/>
            <person name="Lo C.-C."/>
            <person name="Minogue T.D."/>
            <person name="Munk C."/>
            <person name="Palacios G.F."/>
            <person name="Redden C.L."/>
            <person name="Rosenzweig C.N."/>
            <person name="Scholz M.B."/>
            <person name="Teshima H."/>
            <person name="Xu Y."/>
        </authorList>
    </citation>
    <scope>NUCLEOTIDE SEQUENCE [LARGE SCALE GENOMIC DNA]</scope>
    <source>
        <strain evidence="11 13">BHP</strain>
    </source>
</reference>
<dbReference type="Pfam" id="PF02518">
    <property type="entry name" value="HATPase_c"/>
    <property type="match status" value="1"/>
</dbReference>
<dbReference type="InterPro" id="IPR003594">
    <property type="entry name" value="HATPase_dom"/>
</dbReference>
<dbReference type="Gene3D" id="3.30.565.10">
    <property type="entry name" value="Histidine kinase-like ATPase, C-terminal domain"/>
    <property type="match status" value="1"/>
</dbReference>
<dbReference type="SMART" id="SM00387">
    <property type="entry name" value="HATPase_c"/>
    <property type="match status" value="1"/>
</dbReference>
<dbReference type="SUPFAM" id="SSF55874">
    <property type="entry name" value="ATPase domain of HSP90 chaperone/DNA topoisomerase II/histidine kinase"/>
    <property type="match status" value="1"/>
</dbReference>
<evidence type="ECO:0000313" key="14">
    <source>
        <dbReference type="Proteomes" id="UP000264294"/>
    </source>
</evidence>
<dbReference type="InterPro" id="IPR050482">
    <property type="entry name" value="Sensor_HK_TwoCompSys"/>
</dbReference>
<keyword evidence="6 11" id="KW-0418">Kinase</keyword>
<comment type="catalytic activity">
    <reaction evidence="1">
        <text>ATP + protein L-histidine = ADP + protein N-phospho-L-histidine.</text>
        <dbReference type="EC" id="2.7.13.3"/>
    </reaction>
</comment>
<dbReference type="CDD" id="cd16917">
    <property type="entry name" value="HATPase_UhpB-NarQ-NarX-like"/>
    <property type="match status" value="1"/>
</dbReference>
<feature type="domain" description="Histidine kinase" evidence="10">
    <location>
        <begin position="205"/>
        <end position="388"/>
    </location>
</feature>
<evidence type="ECO:0000256" key="5">
    <source>
        <dbReference type="ARBA" id="ARBA00022741"/>
    </source>
</evidence>
<protein>
    <recommendedName>
        <fullName evidence="2">histidine kinase</fullName>
        <ecNumber evidence="2">2.7.13.3</ecNumber>
    </recommendedName>
</protein>
<dbReference type="PANTHER" id="PTHR24421">
    <property type="entry name" value="NITRATE/NITRITE SENSOR PROTEIN NARX-RELATED"/>
    <property type="match status" value="1"/>
</dbReference>
<evidence type="ECO:0000256" key="7">
    <source>
        <dbReference type="ARBA" id="ARBA00022840"/>
    </source>
</evidence>
<evidence type="ECO:0000313" key="12">
    <source>
        <dbReference type="EMBL" id="RFT65944.1"/>
    </source>
</evidence>
<sequence>MLGYARIATIVMICLVYANHVSRETANLQIFVGTALFIYIVNHILLVKVKGSRQLVFYTLLANGIVTALLGFLFPETCLYLIIFGIDAVGLFIHDWRKSMTYFFIAFFFLCWLINILHAYQHTGIVEFENNAINFMFILFSALAGNLIKKLTAARQIVDEQYGKLALSHTALKEAHEQLQLYAKEVEELTVVRERNDIAREIHDTVGHNMTALLVQLQLAEALWKQKSDATEEVLHTCHELARKSLQEVRASVHALKEESKLGNIIENMREMLHEYSKATKVQVSFQLQGDPVTIPLSLQPTLLRIMQESLTNAKRHGKASLCEVSLVCSVEQVTLCISDNGIGVNEVSPGFGLLNMKERVEEHGGIIQFESEIERGFRLKVEFPLREKTWVIGGAV</sequence>
<keyword evidence="7" id="KW-0067">ATP-binding</keyword>
<dbReference type="EMBL" id="QVOD01000019">
    <property type="protein sequence ID" value="RFT65944.1"/>
    <property type="molecule type" value="Genomic_DNA"/>
</dbReference>
<keyword evidence="8" id="KW-0902">Two-component regulatory system</keyword>
<dbReference type="EMBL" id="JMQC01000008">
    <property type="protein sequence ID" value="KFN04513.1"/>
    <property type="molecule type" value="Genomic_DNA"/>
</dbReference>
<dbReference type="PANTHER" id="PTHR24421:SF10">
    <property type="entry name" value="NITRATE_NITRITE SENSOR PROTEIN NARQ"/>
    <property type="match status" value="1"/>
</dbReference>
<comment type="caution">
    <text evidence="11">The sequence shown here is derived from an EMBL/GenBank/DDBJ whole genome shotgun (WGS) entry which is preliminary data.</text>
</comment>
<dbReference type="GO" id="GO:0046983">
    <property type="term" value="F:protein dimerization activity"/>
    <property type="evidence" value="ECO:0007669"/>
    <property type="project" value="InterPro"/>
</dbReference>
<dbReference type="Gene3D" id="1.20.5.1930">
    <property type="match status" value="1"/>
</dbReference>
<dbReference type="Pfam" id="PF07730">
    <property type="entry name" value="HisKA_3"/>
    <property type="match status" value="1"/>
</dbReference>
<proteinExistence type="predicted"/>
<dbReference type="InterPro" id="IPR011712">
    <property type="entry name" value="Sig_transdc_His_kin_sub3_dim/P"/>
</dbReference>
<accession>A0A090Z2D2</accession>
<evidence type="ECO:0000259" key="10">
    <source>
        <dbReference type="PROSITE" id="PS50109"/>
    </source>
</evidence>
<keyword evidence="5" id="KW-0547">Nucleotide-binding</keyword>
<evidence type="ECO:0000256" key="6">
    <source>
        <dbReference type="ARBA" id="ARBA00022777"/>
    </source>
</evidence>
<evidence type="ECO:0000256" key="1">
    <source>
        <dbReference type="ARBA" id="ARBA00000085"/>
    </source>
</evidence>
<evidence type="ECO:0000256" key="4">
    <source>
        <dbReference type="ARBA" id="ARBA00022679"/>
    </source>
</evidence>
<dbReference type="PATRIC" id="fig|1405.8.peg.2865"/>
<keyword evidence="9" id="KW-1133">Transmembrane helix</keyword>
<gene>
    <name evidence="12" type="ORF">D0U04_16395</name>
    <name evidence="11" type="ORF">DJ93_2718</name>
</gene>
<name>A0A090Z2D2_9BACI</name>
<dbReference type="InterPro" id="IPR036890">
    <property type="entry name" value="HATPase_C_sf"/>
</dbReference>
<dbReference type="RefSeq" id="WP_042981457.1">
    <property type="nucleotide sequence ID" value="NZ_JMQC01000008.1"/>
</dbReference>
<evidence type="ECO:0000313" key="13">
    <source>
        <dbReference type="Proteomes" id="UP000029389"/>
    </source>
</evidence>
<dbReference type="Proteomes" id="UP000264294">
    <property type="component" value="Unassembled WGS sequence"/>
</dbReference>
<feature type="transmembrane region" description="Helical" evidence="9">
    <location>
        <begin position="103"/>
        <end position="120"/>
    </location>
</feature>
<dbReference type="GO" id="GO:0016020">
    <property type="term" value="C:membrane"/>
    <property type="evidence" value="ECO:0007669"/>
    <property type="project" value="InterPro"/>
</dbReference>
<dbReference type="GO" id="GO:0005524">
    <property type="term" value="F:ATP binding"/>
    <property type="evidence" value="ECO:0007669"/>
    <property type="project" value="UniProtKB-KW"/>
</dbReference>
<keyword evidence="4" id="KW-0808">Transferase</keyword>
<evidence type="ECO:0000256" key="8">
    <source>
        <dbReference type="ARBA" id="ARBA00023012"/>
    </source>
</evidence>
<dbReference type="AlphaFoldDB" id="A0A090Z2D2"/>
<keyword evidence="3" id="KW-0597">Phosphoprotein</keyword>
<reference evidence="12 14" key="2">
    <citation type="submission" date="2018-08" db="EMBL/GenBank/DDBJ databases">
        <title>Bacillus clarus sp. nov. strain PS00077A.</title>
        <authorList>
            <person name="Mendez Acevedo M."/>
            <person name="Carroll L."/>
            <person name="Mukherjee M."/>
            <person name="Wiedmann M."/>
            <person name="Kovac J."/>
        </authorList>
    </citation>
    <scope>NUCLEOTIDE SEQUENCE [LARGE SCALE GENOMIC DNA]</scope>
    <source>
        <strain evidence="12 14">PS00077A</strain>
    </source>
</reference>
<keyword evidence="9" id="KW-0472">Membrane</keyword>
<keyword evidence="9" id="KW-0812">Transmembrane</keyword>
<dbReference type="PROSITE" id="PS50109">
    <property type="entry name" value="HIS_KIN"/>
    <property type="match status" value="1"/>
</dbReference>
<feature type="transmembrane region" description="Helical" evidence="9">
    <location>
        <begin position="28"/>
        <end position="46"/>
    </location>
</feature>